<dbReference type="EMBL" id="JACIBV010000001">
    <property type="protein sequence ID" value="MBB3731798.1"/>
    <property type="molecule type" value="Genomic_DNA"/>
</dbReference>
<evidence type="ECO:0000313" key="4">
    <source>
        <dbReference type="Proteomes" id="UP000579945"/>
    </source>
</evidence>
<dbReference type="Proteomes" id="UP000579945">
    <property type="component" value="Unassembled WGS sequence"/>
</dbReference>
<protein>
    <submittedName>
        <fullName evidence="3">Uncharacterized protein</fullName>
    </submittedName>
</protein>
<evidence type="ECO:0000313" key="3">
    <source>
        <dbReference type="EMBL" id="MBB3731798.1"/>
    </source>
</evidence>
<feature type="region of interest" description="Disordered" evidence="1">
    <location>
        <begin position="48"/>
        <end position="69"/>
    </location>
</feature>
<organism evidence="3 4">
    <name type="scientific">Nonomuraea dietziae</name>
    <dbReference type="NCBI Taxonomy" id="65515"/>
    <lineage>
        <taxon>Bacteria</taxon>
        <taxon>Bacillati</taxon>
        <taxon>Actinomycetota</taxon>
        <taxon>Actinomycetes</taxon>
        <taxon>Streptosporangiales</taxon>
        <taxon>Streptosporangiaceae</taxon>
        <taxon>Nonomuraea</taxon>
    </lineage>
</organism>
<evidence type="ECO:0000256" key="2">
    <source>
        <dbReference type="SAM" id="SignalP"/>
    </source>
</evidence>
<dbReference type="AlphaFoldDB" id="A0A7W5YEJ2"/>
<gene>
    <name evidence="3" type="ORF">FHR33_007658</name>
</gene>
<evidence type="ECO:0000256" key="1">
    <source>
        <dbReference type="SAM" id="MobiDB-lite"/>
    </source>
</evidence>
<dbReference type="RefSeq" id="WP_183658272.1">
    <property type="nucleotide sequence ID" value="NZ_BAAAXX010000079.1"/>
</dbReference>
<keyword evidence="4" id="KW-1185">Reference proteome</keyword>
<reference evidence="3 4" key="1">
    <citation type="submission" date="2020-08" db="EMBL/GenBank/DDBJ databases">
        <title>Sequencing the genomes of 1000 actinobacteria strains.</title>
        <authorList>
            <person name="Klenk H.-P."/>
        </authorList>
    </citation>
    <scope>NUCLEOTIDE SEQUENCE [LARGE SCALE GENOMIC DNA]</scope>
    <source>
        <strain evidence="3 4">DSM 44320</strain>
    </source>
</reference>
<sequence length="113" mass="11718">MPGTRRLLVGSALLTALAFGPVAAAQASTVTQGAAGFGTTAIAQAGSETTTVTTALPPKPKKKKQYNKGYNAGFTDGRADCKAKKPHDLNVQGSGAWWNGFRDGYNSGFHSCK</sequence>
<name>A0A7W5YEJ2_9ACTN</name>
<accession>A0A7W5YEJ2</accession>
<feature type="signal peptide" evidence="2">
    <location>
        <begin position="1"/>
        <end position="27"/>
    </location>
</feature>
<comment type="caution">
    <text evidence="3">The sequence shown here is derived from an EMBL/GenBank/DDBJ whole genome shotgun (WGS) entry which is preliminary data.</text>
</comment>
<proteinExistence type="predicted"/>
<feature type="chain" id="PRO_5030878059" evidence="2">
    <location>
        <begin position="28"/>
        <end position="113"/>
    </location>
</feature>
<dbReference type="GeneID" id="95393868"/>
<keyword evidence="2" id="KW-0732">Signal</keyword>